<dbReference type="GO" id="GO:0061458">
    <property type="term" value="P:reproductive system development"/>
    <property type="evidence" value="ECO:0007669"/>
    <property type="project" value="TreeGrafter"/>
</dbReference>
<dbReference type="GO" id="GO:0005634">
    <property type="term" value="C:nucleus"/>
    <property type="evidence" value="ECO:0007669"/>
    <property type="project" value="TreeGrafter"/>
</dbReference>
<gene>
    <name evidence="1" type="ORF">FSB_LOCUS39918</name>
</gene>
<dbReference type="PANTHER" id="PTHR47149:SF1">
    <property type="entry name" value="F-BOX PROTEIN RMF"/>
    <property type="match status" value="1"/>
</dbReference>
<dbReference type="AlphaFoldDB" id="A0A2N9HCE2"/>
<reference evidence="1" key="1">
    <citation type="submission" date="2018-02" db="EMBL/GenBank/DDBJ databases">
        <authorList>
            <person name="Cohen D.B."/>
            <person name="Kent A.D."/>
        </authorList>
    </citation>
    <scope>NUCLEOTIDE SEQUENCE</scope>
</reference>
<dbReference type="EMBL" id="OIVN01003553">
    <property type="protein sequence ID" value="SPD12036.1"/>
    <property type="molecule type" value="Genomic_DNA"/>
</dbReference>
<protein>
    <submittedName>
        <fullName evidence="1">Uncharacterized protein</fullName>
    </submittedName>
</protein>
<evidence type="ECO:0000313" key="1">
    <source>
        <dbReference type="EMBL" id="SPD12036.1"/>
    </source>
</evidence>
<sequence>MIMDNHAVWKNACVNDLRLPVDHPLPQNTFNWFQIYQTTFNGDHTFTFRDKERYMSVLRIGAYLVESGVLVLSDILSHREGMPSEEDIENLLDAGLEIKKIKNGIWIADLLKVKCPICHPHPCVDHQPQHYLDVRHVELLLFDDYKNGTWQYDELAALRDDENEEGVARASAAIFDIEHVQDASSIGKDQIS</sequence>
<accession>A0A2N9HCE2</accession>
<proteinExistence type="predicted"/>
<dbReference type="PANTHER" id="PTHR47149">
    <property type="entry name" value="F-BOX PROTEIN RMF"/>
    <property type="match status" value="1"/>
</dbReference>
<organism evidence="1">
    <name type="scientific">Fagus sylvatica</name>
    <name type="common">Beechnut</name>
    <dbReference type="NCBI Taxonomy" id="28930"/>
    <lineage>
        <taxon>Eukaryota</taxon>
        <taxon>Viridiplantae</taxon>
        <taxon>Streptophyta</taxon>
        <taxon>Embryophyta</taxon>
        <taxon>Tracheophyta</taxon>
        <taxon>Spermatophyta</taxon>
        <taxon>Magnoliopsida</taxon>
        <taxon>eudicotyledons</taxon>
        <taxon>Gunneridae</taxon>
        <taxon>Pentapetalae</taxon>
        <taxon>rosids</taxon>
        <taxon>fabids</taxon>
        <taxon>Fagales</taxon>
        <taxon>Fagaceae</taxon>
        <taxon>Fagus</taxon>
    </lineage>
</organism>
<name>A0A2N9HCE2_FAGSY</name>